<reference evidence="5 6" key="1">
    <citation type="journal article" date="2014" name="Genome Announc.">
        <title>Draft Genome Sequences of Marine Flavobacterium Algibacter lectus Strains SS8 and NR4.</title>
        <authorList>
            <person name="Takatani N."/>
            <person name="Nakanishi M."/>
            <person name="Meirelles P."/>
            <person name="Mino S."/>
            <person name="Suda W."/>
            <person name="Oshima K."/>
            <person name="Hattori M."/>
            <person name="Ohkuma M."/>
            <person name="Hosokawa M."/>
            <person name="Miyashita K."/>
            <person name="Thompson F.L."/>
            <person name="Niwa A."/>
            <person name="Sawabe T."/>
            <person name="Sawabe T."/>
        </authorList>
    </citation>
    <scope>NUCLEOTIDE SEQUENCE [LARGE SCALE GENOMIC DNA]</scope>
    <source>
        <strain evidence="5 6">JCM 19300</strain>
    </source>
</reference>
<keyword evidence="1" id="KW-0479">Metal-binding</keyword>
<dbReference type="GO" id="GO:0008758">
    <property type="term" value="F:UDP-2,3-diacylglucosamine hydrolase activity"/>
    <property type="evidence" value="ECO:0007669"/>
    <property type="project" value="TreeGrafter"/>
</dbReference>
<comment type="caution">
    <text evidence="5">The sequence shown here is derived from an EMBL/GenBank/DDBJ whole genome shotgun (WGS) entry which is preliminary data.</text>
</comment>
<evidence type="ECO:0000313" key="6">
    <source>
        <dbReference type="Proteomes" id="UP000029644"/>
    </source>
</evidence>
<dbReference type="AlphaFoldDB" id="A0A090W0B4"/>
<evidence type="ECO:0000313" key="5">
    <source>
        <dbReference type="EMBL" id="GAL60952.1"/>
    </source>
</evidence>
<dbReference type="GO" id="GO:0016020">
    <property type="term" value="C:membrane"/>
    <property type="evidence" value="ECO:0007669"/>
    <property type="project" value="GOC"/>
</dbReference>
<feature type="transmembrane region" description="Helical" evidence="3">
    <location>
        <begin position="20"/>
        <end position="37"/>
    </location>
</feature>
<dbReference type="PANTHER" id="PTHR31302">
    <property type="entry name" value="TRANSMEMBRANE PROTEIN WITH METALLOPHOSPHOESTERASE DOMAIN-RELATED"/>
    <property type="match status" value="1"/>
</dbReference>
<sequence length="429" mass="49299">MLWQALIGNTIIFDEKEHMLRWIIFLAVFLIADYYAFQAFKTVVKNNWIHLLYWVITVLVIGNFVFQFYGFSRRNGLTHAHSYAVGLFIALLVPKLVLVLGVFFEDVFRVPQAIYRYFTVGEAAKGNYFASRRQFISKVALGVAAIPLASIIYGIYKGRYNYKVLKYTLHFEDLPAAFDGYKLTQISDIHSGSFDNMEKVKYAVDLINEQDSDVILFTGDIVNNKAEELVPYKTVFNKLKAKDGLYSVLGNHDYGDYVNWESDEAKHQNLEDLKALQKEIGFNLLLNESKYLEKNGERIALVGVENWGAGGFKTAGDLHKAAATIDKNDFKILMSHDPSHWEKKVIDDDYHYHLTLSGHTHGMQFGIEIPGWFKWSPVKWRYKYWAGIYKEMGQYINVNRGFGYLAFPGRIGIWPEITVIELKKGAEPV</sequence>
<evidence type="ECO:0000256" key="1">
    <source>
        <dbReference type="ARBA" id="ARBA00022723"/>
    </source>
</evidence>
<keyword evidence="3" id="KW-1133">Transmembrane helix</keyword>
<dbReference type="InterPro" id="IPR029052">
    <property type="entry name" value="Metallo-depent_PP-like"/>
</dbReference>
<name>A0A090W0B4_9FLAO</name>
<accession>A0A090W0B4</accession>
<dbReference type="Gene3D" id="3.60.21.10">
    <property type="match status" value="1"/>
</dbReference>
<keyword evidence="3" id="KW-0812">Transmembrane</keyword>
<feature type="domain" description="Calcineurin-like phosphoesterase" evidence="4">
    <location>
        <begin position="182"/>
        <end position="362"/>
    </location>
</feature>
<evidence type="ECO:0000256" key="3">
    <source>
        <dbReference type="SAM" id="Phobius"/>
    </source>
</evidence>
<keyword evidence="3" id="KW-0472">Membrane</keyword>
<dbReference type="PANTHER" id="PTHR31302:SF31">
    <property type="entry name" value="PHOSPHODIESTERASE YAEI"/>
    <property type="match status" value="1"/>
</dbReference>
<organism evidence="5 6">
    <name type="scientific">Algibacter lectus</name>
    <dbReference type="NCBI Taxonomy" id="221126"/>
    <lineage>
        <taxon>Bacteria</taxon>
        <taxon>Pseudomonadati</taxon>
        <taxon>Bacteroidota</taxon>
        <taxon>Flavobacteriia</taxon>
        <taxon>Flavobacteriales</taxon>
        <taxon>Flavobacteriaceae</taxon>
        <taxon>Algibacter</taxon>
    </lineage>
</organism>
<dbReference type="EMBL" id="BBNQ01000001">
    <property type="protein sequence ID" value="GAL60952.1"/>
    <property type="molecule type" value="Genomic_DNA"/>
</dbReference>
<protein>
    <submittedName>
        <fullName evidence="5">Putative phosphoesterase</fullName>
    </submittedName>
</protein>
<evidence type="ECO:0000256" key="2">
    <source>
        <dbReference type="ARBA" id="ARBA00022801"/>
    </source>
</evidence>
<dbReference type="CDD" id="cd07385">
    <property type="entry name" value="MPP_YkuE_C"/>
    <property type="match status" value="1"/>
</dbReference>
<proteinExistence type="predicted"/>
<dbReference type="Proteomes" id="UP000029644">
    <property type="component" value="Unassembled WGS sequence"/>
</dbReference>
<dbReference type="SUPFAM" id="SSF56300">
    <property type="entry name" value="Metallo-dependent phosphatases"/>
    <property type="match status" value="1"/>
</dbReference>
<dbReference type="GO" id="GO:0009245">
    <property type="term" value="P:lipid A biosynthetic process"/>
    <property type="evidence" value="ECO:0007669"/>
    <property type="project" value="TreeGrafter"/>
</dbReference>
<dbReference type="InterPro" id="IPR051158">
    <property type="entry name" value="Metallophosphoesterase_sf"/>
</dbReference>
<feature type="transmembrane region" description="Helical" evidence="3">
    <location>
        <begin position="83"/>
        <end position="104"/>
    </location>
</feature>
<dbReference type="InterPro" id="IPR004843">
    <property type="entry name" value="Calcineurin-like_PHP"/>
</dbReference>
<feature type="transmembrane region" description="Helical" evidence="3">
    <location>
        <begin position="49"/>
        <end position="71"/>
    </location>
</feature>
<feature type="transmembrane region" description="Helical" evidence="3">
    <location>
        <begin position="135"/>
        <end position="156"/>
    </location>
</feature>
<gene>
    <name evidence="5" type="ORF">JCM19300_3890</name>
</gene>
<dbReference type="Pfam" id="PF00149">
    <property type="entry name" value="Metallophos"/>
    <property type="match status" value="1"/>
</dbReference>
<keyword evidence="2" id="KW-0378">Hydrolase</keyword>
<evidence type="ECO:0000259" key="4">
    <source>
        <dbReference type="Pfam" id="PF00149"/>
    </source>
</evidence>
<dbReference type="GO" id="GO:0046872">
    <property type="term" value="F:metal ion binding"/>
    <property type="evidence" value="ECO:0007669"/>
    <property type="project" value="UniProtKB-KW"/>
</dbReference>